<keyword evidence="1" id="KW-0732">Signal</keyword>
<keyword evidence="3" id="KW-1185">Reference proteome</keyword>
<evidence type="ECO:0000256" key="1">
    <source>
        <dbReference type="SAM" id="SignalP"/>
    </source>
</evidence>
<evidence type="ECO:0000313" key="3">
    <source>
        <dbReference type="Proteomes" id="UP000317894"/>
    </source>
</evidence>
<proteinExistence type="predicted"/>
<sequence>MRLLPLIIALPLLAACSVKADSDAKKAEVSIGGVEIDADGEKATVSVGGESGMKIETDGFKAALDIPGMDIGGKDFDIDGMKLYPGSVVKGMAVNATGKGDAKTSTVKVTFTSPAAPDAVLAHTEAEAKREGFTATRSGLGLTGSDGKDKSIQVRVAAAGKGSTGTLTLTDAKAG</sequence>
<dbReference type="RefSeq" id="WP_144237336.1">
    <property type="nucleotide sequence ID" value="NZ_VJWA01000002.1"/>
</dbReference>
<gene>
    <name evidence="2" type="ORF">FMM06_10395</name>
</gene>
<dbReference type="PROSITE" id="PS51257">
    <property type="entry name" value="PROKAR_LIPOPROTEIN"/>
    <property type="match status" value="1"/>
</dbReference>
<dbReference type="AlphaFoldDB" id="A0A552U7D8"/>
<feature type="chain" id="PRO_5022141747" description="Lipoprotein" evidence="1">
    <location>
        <begin position="21"/>
        <end position="175"/>
    </location>
</feature>
<evidence type="ECO:0008006" key="4">
    <source>
        <dbReference type="Google" id="ProtNLM"/>
    </source>
</evidence>
<dbReference type="EMBL" id="VJWA01000002">
    <property type="protein sequence ID" value="TRW14130.1"/>
    <property type="molecule type" value="Genomic_DNA"/>
</dbReference>
<name>A0A552U7D8_9SPHN</name>
<dbReference type="OrthoDB" id="7594790at2"/>
<protein>
    <recommendedName>
        <fullName evidence="4">Lipoprotein</fullName>
    </recommendedName>
</protein>
<evidence type="ECO:0000313" key="2">
    <source>
        <dbReference type="EMBL" id="TRW14130.1"/>
    </source>
</evidence>
<dbReference type="Proteomes" id="UP000317894">
    <property type="component" value="Unassembled WGS sequence"/>
</dbReference>
<comment type="caution">
    <text evidence="2">The sequence shown here is derived from an EMBL/GenBank/DDBJ whole genome shotgun (WGS) entry which is preliminary data.</text>
</comment>
<reference evidence="2 3" key="1">
    <citation type="submission" date="2019-07" db="EMBL/GenBank/DDBJ databases">
        <title>Novel species isolated from glacier.</title>
        <authorList>
            <person name="Liu Q."/>
            <person name="Xin Y.-H."/>
        </authorList>
    </citation>
    <scope>NUCLEOTIDE SEQUENCE [LARGE SCALE GENOMIC DNA]</scope>
    <source>
        <strain evidence="2 3">LB1R16</strain>
    </source>
</reference>
<organism evidence="2 3">
    <name type="scientific">Glacieibacterium frigidum</name>
    <dbReference type="NCBI Taxonomy" id="2593303"/>
    <lineage>
        <taxon>Bacteria</taxon>
        <taxon>Pseudomonadati</taxon>
        <taxon>Pseudomonadota</taxon>
        <taxon>Alphaproteobacteria</taxon>
        <taxon>Sphingomonadales</taxon>
        <taxon>Sphingosinicellaceae</taxon>
        <taxon>Glacieibacterium</taxon>
    </lineage>
</organism>
<accession>A0A552U7D8</accession>
<feature type="signal peptide" evidence="1">
    <location>
        <begin position="1"/>
        <end position="20"/>
    </location>
</feature>